<proteinExistence type="predicted"/>
<feature type="domain" description="Histidine kinase" evidence="15">
    <location>
        <begin position="244"/>
        <end position="456"/>
    </location>
</feature>
<keyword evidence="13 14" id="KW-0472">Membrane</keyword>
<keyword evidence="5" id="KW-0597">Phosphoprotein</keyword>
<dbReference type="SMART" id="SM00388">
    <property type="entry name" value="HisKA"/>
    <property type="match status" value="1"/>
</dbReference>
<dbReference type="InterPro" id="IPR003594">
    <property type="entry name" value="HATPase_dom"/>
</dbReference>
<dbReference type="InterPro" id="IPR048590">
    <property type="entry name" value="CusS-like_sensor"/>
</dbReference>
<dbReference type="Gene3D" id="3.30.565.10">
    <property type="entry name" value="Histidine kinase-like ATPase, C-terminal domain"/>
    <property type="match status" value="1"/>
</dbReference>
<dbReference type="CDD" id="cd00075">
    <property type="entry name" value="HATPase"/>
    <property type="match status" value="1"/>
</dbReference>
<evidence type="ECO:0000256" key="7">
    <source>
        <dbReference type="ARBA" id="ARBA00022692"/>
    </source>
</evidence>
<dbReference type="PROSITE" id="PS50109">
    <property type="entry name" value="HIS_KIN"/>
    <property type="match status" value="1"/>
</dbReference>
<dbReference type="Pfam" id="PF02518">
    <property type="entry name" value="HATPase_c"/>
    <property type="match status" value="1"/>
</dbReference>
<dbReference type="InterPro" id="IPR004358">
    <property type="entry name" value="Sig_transdc_His_kin-like_C"/>
</dbReference>
<evidence type="ECO:0000256" key="12">
    <source>
        <dbReference type="ARBA" id="ARBA00023012"/>
    </source>
</evidence>
<evidence type="ECO:0000259" key="15">
    <source>
        <dbReference type="PROSITE" id="PS50109"/>
    </source>
</evidence>
<organism evidence="17 18">
    <name type="scientific">Marinobacterium nitratireducens</name>
    <dbReference type="NCBI Taxonomy" id="518897"/>
    <lineage>
        <taxon>Bacteria</taxon>
        <taxon>Pseudomonadati</taxon>
        <taxon>Pseudomonadota</taxon>
        <taxon>Gammaproteobacteria</taxon>
        <taxon>Oceanospirillales</taxon>
        <taxon>Oceanospirillaceae</taxon>
        <taxon>Marinobacterium</taxon>
    </lineage>
</organism>
<evidence type="ECO:0000256" key="8">
    <source>
        <dbReference type="ARBA" id="ARBA00022741"/>
    </source>
</evidence>
<dbReference type="NCBIfam" id="TIGR01386">
    <property type="entry name" value="cztS_silS_copS"/>
    <property type="match status" value="1"/>
</dbReference>
<dbReference type="CDD" id="cd00082">
    <property type="entry name" value="HisKA"/>
    <property type="match status" value="1"/>
</dbReference>
<dbReference type="SUPFAM" id="SSF47384">
    <property type="entry name" value="Homodimeric domain of signal transducing histidine kinase"/>
    <property type="match status" value="1"/>
</dbReference>
<keyword evidence="10 14" id="KW-0067">ATP-binding</keyword>
<evidence type="ECO:0000256" key="13">
    <source>
        <dbReference type="ARBA" id="ARBA00023136"/>
    </source>
</evidence>
<dbReference type="EMBL" id="BMLT01000001">
    <property type="protein sequence ID" value="GGO76597.1"/>
    <property type="molecule type" value="Genomic_DNA"/>
</dbReference>
<comment type="caution">
    <text evidence="17">The sequence shown here is derived from an EMBL/GenBank/DDBJ whole genome shotgun (WGS) entry which is preliminary data.</text>
</comment>
<evidence type="ECO:0000256" key="3">
    <source>
        <dbReference type="ARBA" id="ARBA00022475"/>
    </source>
</evidence>
<dbReference type="SMART" id="SM00304">
    <property type="entry name" value="HAMP"/>
    <property type="match status" value="1"/>
</dbReference>
<evidence type="ECO:0000256" key="9">
    <source>
        <dbReference type="ARBA" id="ARBA00022777"/>
    </source>
</evidence>
<comment type="subcellular location">
    <subcellularLocation>
        <location evidence="2">Cell inner membrane</location>
        <topology evidence="2">Multi-pass membrane protein</topology>
    </subcellularLocation>
</comment>
<dbReference type="GO" id="GO:0005524">
    <property type="term" value="F:ATP binding"/>
    <property type="evidence" value="ECO:0007669"/>
    <property type="project" value="UniProtKB-KW"/>
</dbReference>
<protein>
    <recommendedName>
        <fullName evidence="14">Sensor protein</fullName>
        <ecNumber evidence="14">2.7.13.3</ecNumber>
    </recommendedName>
</protein>
<evidence type="ECO:0000256" key="11">
    <source>
        <dbReference type="ARBA" id="ARBA00022989"/>
    </source>
</evidence>
<dbReference type="InterPro" id="IPR006290">
    <property type="entry name" value="CztS_silS_copS"/>
</dbReference>
<dbReference type="InterPro" id="IPR050428">
    <property type="entry name" value="TCS_sensor_his_kinase"/>
</dbReference>
<keyword evidence="8 14" id="KW-0547">Nucleotide-binding</keyword>
<dbReference type="InterPro" id="IPR005467">
    <property type="entry name" value="His_kinase_dom"/>
</dbReference>
<comment type="catalytic activity">
    <reaction evidence="1 14">
        <text>ATP + protein L-histidine = ADP + protein N-phospho-L-histidine.</text>
        <dbReference type="EC" id="2.7.13.3"/>
    </reaction>
</comment>
<dbReference type="Gene3D" id="1.10.287.130">
    <property type="match status" value="1"/>
</dbReference>
<evidence type="ECO:0000313" key="17">
    <source>
        <dbReference type="EMBL" id="GGO76597.1"/>
    </source>
</evidence>
<dbReference type="InterPro" id="IPR036890">
    <property type="entry name" value="HATPase_C_sf"/>
</dbReference>
<dbReference type="Pfam" id="PF00512">
    <property type="entry name" value="HisKA"/>
    <property type="match status" value="1"/>
</dbReference>
<dbReference type="SMART" id="SM00387">
    <property type="entry name" value="HATPase_c"/>
    <property type="match status" value="1"/>
</dbReference>
<keyword evidence="18" id="KW-1185">Reference proteome</keyword>
<evidence type="ECO:0000256" key="5">
    <source>
        <dbReference type="ARBA" id="ARBA00022553"/>
    </source>
</evidence>
<evidence type="ECO:0000313" key="18">
    <source>
        <dbReference type="Proteomes" id="UP000599578"/>
    </source>
</evidence>
<evidence type="ECO:0000256" key="2">
    <source>
        <dbReference type="ARBA" id="ARBA00004429"/>
    </source>
</evidence>
<reference evidence="17 18" key="1">
    <citation type="journal article" date="2014" name="Int. J. Syst. Evol. Microbiol.">
        <title>Complete genome sequence of Corynebacterium casei LMG S-19264T (=DSM 44701T), isolated from a smear-ripened cheese.</title>
        <authorList>
            <consortium name="US DOE Joint Genome Institute (JGI-PGF)"/>
            <person name="Walter F."/>
            <person name="Albersmeier A."/>
            <person name="Kalinowski J."/>
            <person name="Ruckert C."/>
        </authorList>
    </citation>
    <scope>NUCLEOTIDE SEQUENCE [LARGE SCALE GENOMIC DNA]</scope>
    <source>
        <strain evidence="17 18">CGMCC 1.7286</strain>
    </source>
</reference>
<dbReference type="InterPro" id="IPR003660">
    <property type="entry name" value="HAMP_dom"/>
</dbReference>
<evidence type="ECO:0000259" key="16">
    <source>
        <dbReference type="PROSITE" id="PS50885"/>
    </source>
</evidence>
<dbReference type="PROSITE" id="PS50885">
    <property type="entry name" value="HAMP"/>
    <property type="match status" value="1"/>
</dbReference>
<name>A0A917Z7I2_9GAMM</name>
<comment type="function">
    <text evidence="14">Member of a two-component regulatory system.</text>
</comment>
<evidence type="ECO:0000256" key="4">
    <source>
        <dbReference type="ARBA" id="ARBA00022519"/>
    </source>
</evidence>
<evidence type="ECO:0000256" key="6">
    <source>
        <dbReference type="ARBA" id="ARBA00022679"/>
    </source>
</evidence>
<keyword evidence="6 14" id="KW-0808">Transferase</keyword>
<dbReference type="EC" id="2.7.13.3" evidence="14"/>
<dbReference type="PANTHER" id="PTHR45436:SF15">
    <property type="entry name" value="SENSOR HISTIDINE KINASE CUSS"/>
    <property type="match status" value="1"/>
</dbReference>
<dbReference type="FunFam" id="1.10.287.130:FF:000001">
    <property type="entry name" value="Two-component sensor histidine kinase"/>
    <property type="match status" value="1"/>
</dbReference>
<feature type="transmembrane region" description="Helical" evidence="14">
    <location>
        <begin position="162"/>
        <end position="182"/>
    </location>
</feature>
<dbReference type="GO" id="GO:0005886">
    <property type="term" value="C:plasma membrane"/>
    <property type="evidence" value="ECO:0007669"/>
    <property type="project" value="UniProtKB-SubCell"/>
</dbReference>
<dbReference type="Pfam" id="PF00672">
    <property type="entry name" value="HAMP"/>
    <property type="match status" value="1"/>
</dbReference>
<dbReference type="SUPFAM" id="SSF55874">
    <property type="entry name" value="ATPase domain of HSP90 chaperone/DNA topoisomerase II/histidine kinase"/>
    <property type="match status" value="1"/>
</dbReference>
<keyword evidence="11 14" id="KW-1133">Transmembrane helix</keyword>
<dbReference type="Pfam" id="PF21085">
    <property type="entry name" value="CusS"/>
    <property type="match status" value="1"/>
</dbReference>
<evidence type="ECO:0000256" key="14">
    <source>
        <dbReference type="RuleBase" id="RU364088"/>
    </source>
</evidence>
<dbReference type="GO" id="GO:0000155">
    <property type="term" value="F:phosphorelay sensor kinase activity"/>
    <property type="evidence" value="ECO:0007669"/>
    <property type="project" value="InterPro"/>
</dbReference>
<keyword evidence="9 14" id="KW-0418">Kinase</keyword>
<dbReference type="PRINTS" id="PR00344">
    <property type="entry name" value="BCTRLSENSOR"/>
</dbReference>
<sequence>MNRLSLTSRLSLLFAVAVLSVLLVTGIAFKQLSLMHFRALDRQELENKLQGAARLLSDVTSRRQFEHRAAEFDVLFGDHERLLVTIRGPDDALWLNFGDTGGFPMPAAADETDRLSDWEWQGHLYHGLSQQLPLAGDSGHLVIELWLDGTPHQQYLTTAQRWFWIAFGLCALGSWGLGWLVARHGLGPVRAVTELMASISSRSLKERLDLGDVPQELQGLASTFNSMLARLEDDFLRLSNFSSDLAHELRTPISSLITHTEVVLARSRDAGEYREALYSNLEELQRMTKLVEEMLFIAKSDNALIEPESVAIDLHALVLQLFDYYELLADDKNVSLACSGQGRIHGDPSMLRRALSNLLSNAIRHSYPGKAVRVDIGASDGGVKVTVSNVGDSIPEDQIERIFDRFYRLDPARRGGLSPHAGLGLAISRAIVEMHGGTLACESDAVSTRFIMRLPQ</sequence>
<evidence type="ECO:0000256" key="10">
    <source>
        <dbReference type="ARBA" id="ARBA00022840"/>
    </source>
</evidence>
<keyword evidence="4 14" id="KW-0997">Cell inner membrane</keyword>
<gene>
    <name evidence="17" type="ORF">GCM10011348_04180</name>
</gene>
<dbReference type="InterPro" id="IPR036097">
    <property type="entry name" value="HisK_dim/P_sf"/>
</dbReference>
<accession>A0A917Z7I2</accession>
<dbReference type="RefSeq" id="WP_188857761.1">
    <property type="nucleotide sequence ID" value="NZ_BMLT01000001.1"/>
</dbReference>
<keyword evidence="3 14" id="KW-1003">Cell membrane</keyword>
<keyword evidence="7 14" id="KW-0812">Transmembrane</keyword>
<keyword evidence="12 14" id="KW-0902">Two-component regulatory system</keyword>
<dbReference type="Proteomes" id="UP000599578">
    <property type="component" value="Unassembled WGS sequence"/>
</dbReference>
<feature type="domain" description="HAMP" evidence="16">
    <location>
        <begin position="183"/>
        <end position="236"/>
    </location>
</feature>
<dbReference type="AlphaFoldDB" id="A0A917Z7I2"/>
<evidence type="ECO:0000256" key="1">
    <source>
        <dbReference type="ARBA" id="ARBA00000085"/>
    </source>
</evidence>
<dbReference type="Gene3D" id="6.10.340.10">
    <property type="match status" value="1"/>
</dbReference>
<dbReference type="InterPro" id="IPR003661">
    <property type="entry name" value="HisK_dim/P_dom"/>
</dbReference>
<dbReference type="PANTHER" id="PTHR45436">
    <property type="entry name" value="SENSOR HISTIDINE KINASE YKOH"/>
    <property type="match status" value="1"/>
</dbReference>